<feature type="coiled-coil region" evidence="1">
    <location>
        <begin position="400"/>
        <end position="427"/>
    </location>
</feature>
<evidence type="ECO:0000313" key="2">
    <source>
        <dbReference type="EMBL" id="KAB1219871.1"/>
    </source>
</evidence>
<dbReference type="AlphaFoldDB" id="A0A6A1W3S2"/>
<dbReference type="PANTHER" id="PTHR33499">
    <property type="entry name" value="OS12G0282400 PROTEIN-RELATED"/>
    <property type="match status" value="1"/>
</dbReference>
<dbReference type="InterPro" id="IPR004252">
    <property type="entry name" value="Probable_transposase_24"/>
</dbReference>
<organism evidence="2 3">
    <name type="scientific">Morella rubra</name>
    <name type="common">Chinese bayberry</name>
    <dbReference type="NCBI Taxonomy" id="262757"/>
    <lineage>
        <taxon>Eukaryota</taxon>
        <taxon>Viridiplantae</taxon>
        <taxon>Streptophyta</taxon>
        <taxon>Embryophyta</taxon>
        <taxon>Tracheophyta</taxon>
        <taxon>Spermatophyta</taxon>
        <taxon>Magnoliopsida</taxon>
        <taxon>eudicotyledons</taxon>
        <taxon>Gunneridae</taxon>
        <taxon>Pentapetalae</taxon>
        <taxon>rosids</taxon>
        <taxon>fabids</taxon>
        <taxon>Fagales</taxon>
        <taxon>Myricaceae</taxon>
        <taxon>Morella</taxon>
    </lineage>
</organism>
<evidence type="ECO:0000256" key="1">
    <source>
        <dbReference type="SAM" id="Coils"/>
    </source>
</evidence>
<reference evidence="2 3" key="1">
    <citation type="journal article" date="2019" name="Plant Biotechnol. J.">
        <title>The red bayberry genome and genetic basis of sex determination.</title>
        <authorList>
            <person name="Jia H.M."/>
            <person name="Jia H.J."/>
            <person name="Cai Q.L."/>
            <person name="Wang Y."/>
            <person name="Zhao H.B."/>
            <person name="Yang W.F."/>
            <person name="Wang G.Y."/>
            <person name="Li Y.H."/>
            <person name="Zhan D.L."/>
            <person name="Shen Y.T."/>
            <person name="Niu Q.F."/>
            <person name="Chang L."/>
            <person name="Qiu J."/>
            <person name="Zhao L."/>
            <person name="Xie H.B."/>
            <person name="Fu W.Y."/>
            <person name="Jin J."/>
            <person name="Li X.W."/>
            <person name="Jiao Y."/>
            <person name="Zhou C.C."/>
            <person name="Tu T."/>
            <person name="Chai C.Y."/>
            <person name="Gao J.L."/>
            <person name="Fan L.J."/>
            <person name="van de Weg E."/>
            <person name="Wang J.Y."/>
            <person name="Gao Z.S."/>
        </authorList>
    </citation>
    <scope>NUCLEOTIDE SEQUENCE [LARGE SCALE GENOMIC DNA]</scope>
    <source>
        <tissue evidence="2">Leaves</tissue>
    </source>
</reference>
<keyword evidence="1" id="KW-0175">Coiled coil</keyword>
<name>A0A6A1W3S2_9ROSI</name>
<keyword evidence="3" id="KW-1185">Reference proteome</keyword>
<proteinExistence type="predicted"/>
<dbReference type="Proteomes" id="UP000516437">
    <property type="component" value="Chromosome 3"/>
</dbReference>
<accession>A0A6A1W3S2</accession>
<gene>
    <name evidence="2" type="ORF">CJ030_MR3G009513</name>
</gene>
<dbReference type="Pfam" id="PF03004">
    <property type="entry name" value="Transposase_24"/>
    <property type="match status" value="1"/>
</dbReference>
<sequence>MAPFNYSRRSIRGDTTSGWLKTHMLSKMNRVYGSPSRETQQGHVGHISKHMWALRDEVDPVDVPSFQLESTDQGDTEYYGYTVQIFPLWDEMTGDLQHDDTEVQNLNARLQAHNTSPPKQRCRGSTKSIEFEKLRRIGRIPIRIKDNARGASHDYSHIFAERCTYIVKHFANLGHKSWMHVPKEDKEELYARVVGDFVLDWNRLEDQECVKHQMHEAFKSYKYKLHRIYKKFRTSEIARTNPPDEVDIETWLKLCTQWEDDDYKALCKKNATNKSKLVINHIAGSKSLHRLREEKRDEDCTVIEFYKRAHTHKDGSWVDDKAKNFYMVKLQNERYPTKKDEGIAEEIVAGVLGQRSGYVRGMGKSVIPPPSSASRSSKVLHLTRQVESYKSEVDYYKKAYNDLTSNVEVLNQRCKDYEDKCHEYDLKLEYLYELLAGQSQPDGNTP</sequence>
<dbReference type="OrthoDB" id="1292058at2759"/>
<protein>
    <submittedName>
        <fullName evidence="2">Uncharacterized protein</fullName>
    </submittedName>
</protein>
<dbReference type="EMBL" id="RXIC02000021">
    <property type="protein sequence ID" value="KAB1219871.1"/>
    <property type="molecule type" value="Genomic_DNA"/>
</dbReference>
<dbReference type="PANTHER" id="PTHR33499:SF11">
    <property type="entry name" value="NO APICAL MERISTEM-ASSOCIATED C-TERMINAL DOMAIN-CONTAINING PROTEIN"/>
    <property type="match status" value="1"/>
</dbReference>
<comment type="caution">
    <text evidence="2">The sequence shown here is derived from an EMBL/GenBank/DDBJ whole genome shotgun (WGS) entry which is preliminary data.</text>
</comment>
<evidence type="ECO:0000313" key="3">
    <source>
        <dbReference type="Proteomes" id="UP000516437"/>
    </source>
</evidence>